<feature type="compositionally biased region" description="Basic and acidic residues" evidence="2">
    <location>
        <begin position="6123"/>
        <end position="6151"/>
    </location>
</feature>
<dbReference type="NCBIfam" id="TIGR01731">
    <property type="entry name" value="fil_hemag_20aa"/>
    <property type="match status" value="15"/>
</dbReference>
<sequence length="6187" mass="670209">MRSKLKENRVAKAAIGWAIYNIMVPYNVTAYAAGIIVDKNTLEKHRATLGKTANGIDQVDIVAPDNNGLSHNKFLEFNVNERGVILNNSAGMSLTTLAGLVYGNSNITPGKEASVILSEVTGLKRSEIEGFVEVAGTQADFILANPNGIYMAGGGFINTPRVTLTTGEVINGVDGNLQLRIMDGIVEVAGAVNIENTDYFEILSRAAKIGGALTSSSGENRSTKELKVLTGDNTYDYNSSTYKSHESYGKYDFAVDASELGSMSAGSIKLISTDKGVGVNSESKIVATLGNVEIDSRGNVGIKSAVSRKGDIKIESREGDVRIVGEKASIQSANNLEISAAEGVEIAGTGFSDPYKGGAQATNKVDITGRNLKVSDGNMVYSEKGSIDIKADEAVDVSKGAVLLSEGKDIKVSAQEVSNTGSISAKENVYVQSDEMYNSGQMQANKSIVLEVDKLTNSDKILGLGSIEISGGKQVTNDSSGELLSNGEVKLEGYDKVVNSGVIQGKDVKSSDNRSFLNTGKVSGNTSVEMKGEELINSGEITSAGSLNLDMEKLINEKFIISNKKMVISSERILNSGQLSSGAGNLSIESESLTNSGAIISGRNLDISASNILENSGSIVSKNDQVIRSVNLRNSGSFISGGSFDDEGNLVLGEGSLSLIIEEALSNGGSLIGGTGLNIEAKSIGNTGKIQNFGDEGSIKAGSDLENKGSIYSAGELSIEAARIENTSAEGGEVTASIQAGGDLRVGASESLSNSGVMASVKGLEISTASTLENSGQISSGEDLDLRSERLSNSGNILSGKGLEISATSILENSGLIVSGGDQAIRSGELSNSGSLISGGSFDEEGNLVLGSGSLSLIIEEALSNKGSLIGGRGLNIEAESIENTGKIQNFGDEGSIKAGSDLENKGSIYSAGELSIVAVRIENTSAEGGEVTASIQAGGDLRVGASESLSNSGVMTSVKGLEISAASTLENSGQISSGEDLDLRSERLSNSGNILSGKGLEISATSILETSGLIVSGGDQAIRSGELRNSGSLISGGSFDEEGNLVLGSGSLSLIIEEAFRNEGALIGGTGLSIEAESIENTGGIQNSGGKGSIKSRSDLKNKGTIYSAGELEVEATNIDNQDKIQGGEVSLKTNILWNGEKGQIYSEGDAKVTSELINNKGFIGAKSTLSMEGNRLTNEGEGQIAAEDISIKSTEKLSNSGIILSENSIDIEGSEVTTEKNSVIKGKNILIIKADQIINRGTLLTEGEGRIKSKNLDNQDSGFIGAVAAENTESKEGTEFPTSPVMNIEGGDIKNSGELYSGEELNIKSESLENTGKISAKEDIKIITEILKNSDSGVLISAANIIMEVSDGVENSGEILANKDIIAAISGVGLINDGGVINASGSVSIVAEYVNNMQGKIYSGVETRIYTMKLDNAGGEIITNGRLIIDLTQLGSHSNDLELKGKIYGDTLIELKNFNDIINREIDLMTNGDIRLTSDGDIVNDKKIVALGNLEVAAGGYVESKGSPGEEALLQSGKDLTIDAKNYKHNEDSKIYGGTGKTKINLQESFENKGKMLGLGEISLEVADGRTVTNSGQIQSNGDLSITADEILLKADTSIYASENMSLVARRGDIINEAGAQILTLIGDLEMKAGGSIYNKATEERSASIKSGGNIVVEAVNFYNEAVRYSGGLSARVDFLNMSDDEIYKFILNEDIVKAIYEGEALVADRYMVIQGWGKFVSIWEEEAFRGQDWWNKDYYFDVTYNSHNYHNSNLVKGSFHVDYYNSELDTKKHAEVTGSFKNSLDASDILVRQSSLEAGGTVTMNLSNNLENGGVIRGDQGVEINANEIRNITFADEMEYVREISVGFKFSNMSFNPHHNWTEKNGVKRVTATEYLVAKDKALISSGGTVKLNAKKVTNETTAGHGIRSVEEGSSDRVDQSDKPDFEEQETVKETKVDESTVIVEDKTDGTEVDDIDREIPDMDVEGVDTGVESSGTEVPKIEGVDTDVPETGSEVDPIKGVEVVVDPLDKIEIPSGNNGIFVRNDDTLEKADRPLIETNIDFINQDNYYGSDYVFEMLGADPEDGVRRLGDDYYETTLVNQMYLEATGGRKFEGEEYDEVSLMKALLDNSVLAAEELGLVVGEPLTEEQMKELDKDIVWYVKAEVDGVEVLVPQVYISSNSLATGSTAIDSSITGSVIVGDVVAVEADRFENIGSTVIGSELVQIEANDILNQYGEGSGANILGGDIYLTAENDIKNVGGTIAGTGNVILETTTGDIINETVVERTDSVYGYVDSVKAVGAIAGTNVVIDSGNDVIIKGGVVDATEKVNISAENDIKIDTVELEYFSDIDTTTERFTESATVNIGSQISAGEGVGIAGVGDVDILGSSITSERGDIIVVGDKVTVSGVKNTSESKYSKNSGDGVFYKDQEDIYMYNETLEKSTIDAKDGNFKISSNQDLDIMGSSLKGTGDDNILLSKEGSVNIGTIELEQKYERTAESWGFGGVDTGISDTILGAREDVLGSYDDTQSGNARTGYWSSPGLNESAESLHDKGFKTGTSLSEFGASGSATATIFEYTKVEETLDAKLYEQSSIEGGSVTIKAKEDINLESVKIDADNTVAMESEDGDINMTYVQNEINTSAEQTSVQVGGEAGYEVPLLAIAETINDMINYSNESEYSSGGTDPGEVVARAVELGGVLSKQDGTLVDTYVKVGVSVSDSTVTSSSKTAIDSQITAENIILQAENGSVDIAGAQIVAEDAITVKAQDLKVEASKSEYTQKEDGYAVKASVGVGGTVGVTDAVSGNVTGMVEGSFVDSHTDSLTHNNSNISGANVNLEISNDVTLKGGNISGENVRADIGGDLKVESLQDTLDHNLKSTDFYASASVEMNVFGEVSGSGSVGVTHGQVVENKEWVGTQSGITGDNVNVNVDGNTSLTGGIIAATDGNLNFTTGSLTTEDLKDSSMRDGGYAGVGADFSSGGIDSVDIKGGRVEGYYKEQDVNATVGQGNIVVGGQSLEDSGIDVNRDLDKATEVTKDEKHFKWDIDYTLNKPDSSKNENSETLRKRESDTTGTLADKSEVEGFTPTISKTPTVSRQESNKVSTPVANSNSSPKISSDQLQPNTNGATSIEKDNIVKAEVDTDKINSGTASGVNKVDVTVPKVDVTVPEISSGQQVQPSTNVTTSIEKNIVKAEVDTGKVDKVDVIVPEISSGQQVHINTENPTMKSVKLNTYNVEAPKIDASSQLVDKEITPVDTSRLVFETKTEHLKKETAEKVTVKTERLEIGGIDSVKQTDTVKDAASPVPGIGGAGSIDSVKQTGTVVPGIGRVEMRNERVRSDQEFQKLTGKKSGETIKDSQGSEVDFGEVEKNKTLVSKGQGADQYSSELDLGDGRVITYEERVFKNTRPGSIVGVGSGVAFRNSGSIDVKGLTGVGKNNNVLFDSSEVKTKVARDVKLVTTVKEQDISFKDEVTGIVVREGELAKLPYDSTLGGKVVKTKDPDRVILWKDGDAEPVVVVRPKNNLESEEFKFSDDISGKTVTKQELANAPFNEFLGGKAVDLGGGRYLTQDSQGSLNTVAVKETREVPERIYDPQTDKTFDGEEFDRRKEFNSDLETDALKIGEGRFFIKDKNGDLQIVQLSESKVLPERAVDSSTGREVTREEFDREKAFDEKLQRDAVEIEDGRYFVENGSGKIEIAEIKVVGKGSDKYSDPETGTRIDSDEFEERKSYNEALNRDVVALGDDRYFARGEHGRIEILQINKIQVKPAVAKDPVSGAEMPVTAFTDNKVHSPELGQDVVKIDEGRFFIKDERGELAVLEVRYTEREDLGFEDPLTGKKLTTERFDQQSIYNEDLGRDSVDLGDNRHFVKDGESTLKILEVDQVASVVDPVSGIEARDSDFIYHSELGEEGIKIGEDRYFTKDAQGNILITEVMKGETIYRDERTGREITAGEIGEAPVNIMLGEKAIKVEDGRYFTLGEDGRVEVAEVGLKERVDYEYTGGGIRRELTQEEIDSLKSNPALNGKVLKVEGDNYLVLKEDGEAYISTGEQLEKTVYRETVSGLLKDAVAKEDAGRVKEIISESYESSKLSETQQKDLESLKRIGRDKGTSDKEYLSIVKNYLESEPGGNYIDDRSGKVYGDPAGYPSEKISFSGDGIVEVEVSKNEKLVVDNERDEVRLVTKADSPNIFKRWKNEAASNWGAVFDRIKGIFSDKEERRRDDALTGEAGEPLYFELEEQAGMVDNALQDNDLYDGSYSDTKSIYAEIGGSQTVTTGIDGKVVVSADVHRGEGSSGIIASNGVDSGTDTSREVSNRDNITREEARREQYRKMDEIDLRDGAAVKPSASEDDKVFAEAVEAKISGVKDLEVSNLRDELGESTTRTRIVGDDVEFTFDTGVNGLQEKGLHERSDIAGDLTNDLAAILAEYDSADGVADSENDLYEGSYSDTESIYAEIVESSMDEAAADNSRGVVGANEGIIEGGNWILSSRQDNLGWSNSGIVPDFRNEGMMNVLDSLSIPKRRDSDGDSISFEAADPIYEEIVLGGQLDNGLDNAADSIYSMLDEGLMDVESVYNEINERLMAGSGEAVVGPDGVADIENDLYEGSYNAADSADSDYEPVEMGGQLKQALPVDVVSNREMATDVAQENYRAEGLKAMMKGSEGAAIQDLTERARAEYRAWYGKEVEDASTADKIKQLKDLATIANYGTTVLNESQNLRVIALESNLDLSNSYLELQKKVNEKVEEKIAGNKEFAKDILSSTLRETAFKEIPEDRREILVNKYLEYRMAAFQEVSGIDVNPTILKLEKAMQLNGYFDEGIVRDTTYANGVIDEVAVKPEAGLPIYYNENSKKVSLNDVLETLTHELTHKEQAELIANKSKAEGLGLGIDRKLLKYSGKVYPIDRSDINMYGNRYLASIQEKDAFRRQEDLPLAVRVLADDSPYDTLVPRPDNAADSDYDDVVVSEARPDNAADSIYEPVEIGGQLDNGLDNAADSDYDDVVVSVPAPDYDADSIYEPVDVGAQLEQDSSNLVQENDLYESGDVDSIYDDVVVSVPAPDNDADSIYEPVEIGGQLDNGLDNAADPIYEEIVLGGQREEPPRVSGNLKKIGDRIAGLASRIKKIFTGKNSVANVPNLKAGINNLQENDPYNSSYSDNDSIYEEIVLGGQLDNGLDNGLASILADYDSADGVAASSDDGSNDVIEKVGSFETTEDWKKLKSATNVRYIQKIAEDTELINTLKGYINGADLEGGIGDVLEAGMKKGEKEDLVKKLGEKKQHAFNESAKLKSNPDASIKFEKLQSENERGKYYPKENKVAFKENLGLLAWLTILDHEVGHKYQNDLLANKKLAEYGDLGTDYTQFGFDRKNYNSTDLAYYKASILERDTRENEGVTIKGLEIITREVLENQDFKAEEGYTAISKPILTDDVREKIERQLTPVSEEHNRGFIQEVSASEEKQKNIEKYLNKQEKEKFEKIVSSYENLQTLKEADWFRPEEVESELQRLDKEFKELCSSNKELSRIVDESRLIDSLAHSNYPSGTEESVDSLNEVEIIRGEGIKAMMEGSEGAKALDKVQYMIDLGSLERRVPKEREDKVLDMVFKRVYGKPLAELSRDDKKELLRKLSEVEAGIATDSFEEGLGKLRDDHIRSVLELLGEDINKDKDWYISEGLDYTGKLLASVLERDLGLSKWHDEVKSKVERIFLAKLKEAEFGSVDLRAPLSKYSEREIDAITADYLGSRREAFTEATQIEFRPVDLIIKGEEPTEVRSWINPGSTKDKIVFIKRSNDTLGNYLKALLHEEVHIEQRELIRNKAIADSLGLGEDRELLEYSWRVANNDLDVGYKNSLIEGDAFTTTRSWSKRKEELGLLSLGFNSDYNGPHKESLEFLTSQKKFNKAFKPGPLEMQYEDLREIDRGRLDRKRDKELIGLLNSLEDELGGVTSSLDKAKSKFESSNNRKKKTKILQNLSEAHAKYLEALNSQEAQIKRAWQLEIASKGAEKAYLDKVNREVKKNLEEFYKKNPLISKYLAAKGVSELSSLKEYEDKVEKVRRRYEEDPSQENYSKFLDKYSKFQNKLKEKEDKLDKILKSNEIKVESERRAGNILASSEGSMAISNAEWTRFFDDQEGGLGQAEGGYPIGSSSFQEEPFGDNDKRPLVDDKDEEKPRRKILFPREKSRSLVDLSKNTSEKPVGRKSEESTGVILLQHRANSETEI</sequence>
<evidence type="ECO:0000313" key="5">
    <source>
        <dbReference type="Proteomes" id="UP001144471"/>
    </source>
</evidence>
<dbReference type="InterPro" id="IPR008638">
    <property type="entry name" value="FhaB/CdiA-like_TPS"/>
</dbReference>
<dbReference type="NCBIfam" id="TIGR01901">
    <property type="entry name" value="adhes_NPXG"/>
    <property type="match status" value="1"/>
</dbReference>
<name>A0A9W6GP60_9FUSO</name>
<dbReference type="Pfam" id="PF13332">
    <property type="entry name" value="Fil_haemagg_2"/>
    <property type="match status" value="2"/>
</dbReference>
<evidence type="ECO:0000256" key="2">
    <source>
        <dbReference type="SAM" id="MobiDB-lite"/>
    </source>
</evidence>
<feature type="compositionally biased region" description="Basic and acidic residues" evidence="2">
    <location>
        <begin position="6159"/>
        <end position="6170"/>
    </location>
</feature>
<dbReference type="InterPro" id="IPR011050">
    <property type="entry name" value="Pectin_lyase_fold/virulence"/>
</dbReference>
<feature type="region of interest" description="Disordered" evidence="2">
    <location>
        <begin position="1906"/>
        <end position="1937"/>
    </location>
</feature>
<dbReference type="Proteomes" id="UP001144471">
    <property type="component" value="Unassembled WGS sequence"/>
</dbReference>
<feature type="compositionally biased region" description="Polar residues" evidence="2">
    <location>
        <begin position="3067"/>
        <end position="3109"/>
    </location>
</feature>
<feature type="region of interest" description="Disordered" evidence="2">
    <location>
        <begin position="1969"/>
        <end position="1998"/>
    </location>
</feature>
<keyword evidence="1" id="KW-0175">Coiled coil</keyword>
<dbReference type="InterPro" id="IPR010069">
    <property type="entry name" value="CdiA_FHA1_rpt"/>
</dbReference>
<dbReference type="SUPFAM" id="SSF51126">
    <property type="entry name" value="Pectin lyase-like"/>
    <property type="match status" value="1"/>
</dbReference>
<keyword evidence="5" id="KW-1185">Reference proteome</keyword>
<dbReference type="EMBL" id="BSDY01000017">
    <property type="protein sequence ID" value="GLI57401.1"/>
    <property type="molecule type" value="Genomic_DNA"/>
</dbReference>
<comment type="caution">
    <text evidence="4">The sequence shown here is derived from an EMBL/GenBank/DDBJ whole genome shotgun (WGS) entry which is preliminary data.</text>
</comment>
<organism evidence="4 5">
    <name type="scientific">Propionigenium maris DSM 9537</name>
    <dbReference type="NCBI Taxonomy" id="1123000"/>
    <lineage>
        <taxon>Bacteria</taxon>
        <taxon>Fusobacteriati</taxon>
        <taxon>Fusobacteriota</taxon>
        <taxon>Fusobacteriia</taxon>
        <taxon>Fusobacteriales</taxon>
        <taxon>Fusobacteriaceae</taxon>
        <taxon>Propionigenium</taxon>
    </lineage>
</organism>
<gene>
    <name evidence="4" type="ORF">PM10SUCC1_29150</name>
</gene>
<proteinExistence type="predicted"/>
<reference evidence="4" key="1">
    <citation type="submission" date="2022-12" db="EMBL/GenBank/DDBJ databases">
        <title>Reference genome sequencing for broad-spectrum identification of bacterial and archaeal isolates by mass spectrometry.</title>
        <authorList>
            <person name="Sekiguchi Y."/>
            <person name="Tourlousse D.M."/>
        </authorList>
    </citation>
    <scope>NUCLEOTIDE SEQUENCE</scope>
    <source>
        <strain evidence="4">10succ1</strain>
    </source>
</reference>
<dbReference type="Gene3D" id="2.160.20.10">
    <property type="entry name" value="Single-stranded right-handed beta-helix, Pectin lyase-like"/>
    <property type="match status" value="1"/>
</dbReference>
<feature type="compositionally biased region" description="Basic and acidic residues" evidence="2">
    <location>
        <begin position="3035"/>
        <end position="3051"/>
    </location>
</feature>
<protein>
    <recommendedName>
        <fullName evidence="3">Filamentous haemagglutinin FhaB/tRNA nuclease CdiA-like TPS domain-containing protein</fullName>
    </recommendedName>
</protein>
<feature type="region of interest" description="Disordered" evidence="2">
    <location>
        <begin position="6102"/>
        <end position="6187"/>
    </location>
</feature>
<evidence type="ECO:0000313" key="4">
    <source>
        <dbReference type="EMBL" id="GLI57401.1"/>
    </source>
</evidence>
<dbReference type="InterPro" id="IPR025157">
    <property type="entry name" value="Hemagglutinin_rpt"/>
</dbReference>
<evidence type="ECO:0000259" key="3">
    <source>
        <dbReference type="SMART" id="SM00912"/>
    </source>
</evidence>
<dbReference type="Pfam" id="PF05594">
    <property type="entry name" value="Fil_haemagg"/>
    <property type="match status" value="11"/>
</dbReference>
<dbReference type="InterPro" id="IPR008619">
    <property type="entry name" value="Filamentous_hemagglutn_rpt"/>
</dbReference>
<feature type="compositionally biased region" description="Basic and acidic residues" evidence="2">
    <location>
        <begin position="1911"/>
        <end position="1937"/>
    </location>
</feature>
<dbReference type="InterPro" id="IPR012334">
    <property type="entry name" value="Pectin_lyas_fold"/>
</dbReference>
<dbReference type="Pfam" id="PF05860">
    <property type="entry name" value="TPS"/>
    <property type="match status" value="1"/>
</dbReference>
<dbReference type="SMART" id="SM00912">
    <property type="entry name" value="Haemagg_act"/>
    <property type="match status" value="1"/>
</dbReference>
<evidence type="ECO:0000256" key="1">
    <source>
        <dbReference type="SAM" id="Coils"/>
    </source>
</evidence>
<feature type="domain" description="Filamentous haemagglutinin FhaB/tRNA nuclease CdiA-like TPS" evidence="3">
    <location>
        <begin position="53"/>
        <end position="174"/>
    </location>
</feature>
<feature type="coiled-coil region" evidence="1">
    <location>
        <begin position="5903"/>
        <end position="5957"/>
    </location>
</feature>
<accession>A0A9W6GP60</accession>
<dbReference type="RefSeq" id="WP_281836995.1">
    <property type="nucleotide sequence ID" value="NZ_BSDY01000017.1"/>
</dbReference>
<feature type="coiled-coil region" evidence="1">
    <location>
        <begin position="6035"/>
        <end position="6062"/>
    </location>
</feature>
<dbReference type="GO" id="GO:0003824">
    <property type="term" value="F:catalytic activity"/>
    <property type="evidence" value="ECO:0007669"/>
    <property type="project" value="UniProtKB-ARBA"/>
</dbReference>
<feature type="region of interest" description="Disordered" evidence="2">
    <location>
        <begin position="3030"/>
        <end position="3113"/>
    </location>
</feature>